<evidence type="ECO:0000313" key="2">
    <source>
        <dbReference type="Proteomes" id="UP000053176"/>
    </source>
</evidence>
<dbReference type="AlphaFoldDB" id="A0A117N2A9"/>
<evidence type="ECO:0008006" key="3">
    <source>
        <dbReference type="Google" id="ProtNLM"/>
    </source>
</evidence>
<dbReference type="Pfam" id="PF14356">
    <property type="entry name" value="DUF4403"/>
    <property type="match status" value="1"/>
</dbReference>
<proteinExistence type="predicted"/>
<dbReference type="Proteomes" id="UP000053176">
    <property type="component" value="Unassembled WGS sequence"/>
</dbReference>
<gene>
    <name evidence="1" type="ORF">AU467_30145</name>
</gene>
<evidence type="ECO:0000313" key="1">
    <source>
        <dbReference type="EMBL" id="KUM24455.1"/>
    </source>
</evidence>
<organism evidence="1 2">
    <name type="scientific">Rhizobium loti</name>
    <name type="common">Mesorhizobium loti</name>
    <dbReference type="NCBI Taxonomy" id="381"/>
    <lineage>
        <taxon>Bacteria</taxon>
        <taxon>Pseudomonadati</taxon>
        <taxon>Pseudomonadota</taxon>
        <taxon>Alphaproteobacteria</taxon>
        <taxon>Hyphomicrobiales</taxon>
        <taxon>Phyllobacteriaceae</taxon>
        <taxon>Mesorhizobium</taxon>
    </lineage>
</organism>
<sequence>MRNQCADYHWNADVSKDGAVRIGKSGADIQVAQNIHITGKAGLGGALAEALSLSGKSFDARVASAMNLNVGLDNRWCPLVKVAPVGRWVDSASVEVVGRNCVGIDLGPLGHPQVCAGPVNLGLADVLNSEFDKHRDDIQRAAQGAVSCDIVRAKVGEQWHPFSIKIDRSGQTPLFLNIEPKTAGFSGLVAGDSASKIVVRVGVKTVLSPSEMANTGGTLPALDPAAANQGGLDINLQAVAPYDFLKNELAAAMKGKTFKKDTAAGAIEVRIEDVDLYPSSGSLAVGLKIDAKLPGRWFDTTGWVYLSGKPTPVQNGKAIAIENIGFATVLDNAFWTAAQGLFETEILSTLKGHAQFDLSNEIGKAASQITSAIAKADVPGLKITAGPPAIQLTGVNIATDTLIVTTKLSMSVDTELTAALVK</sequence>
<dbReference type="EMBL" id="LPWA01000135">
    <property type="protein sequence ID" value="KUM24455.1"/>
    <property type="molecule type" value="Genomic_DNA"/>
</dbReference>
<comment type="caution">
    <text evidence="1">The sequence shown here is derived from an EMBL/GenBank/DDBJ whole genome shotgun (WGS) entry which is preliminary data.</text>
</comment>
<accession>A0A117N2A9</accession>
<dbReference type="InterPro" id="IPR025515">
    <property type="entry name" value="DUF4403"/>
</dbReference>
<protein>
    <recommendedName>
        <fullName evidence="3">DUF4403 family protein</fullName>
    </recommendedName>
</protein>
<reference evidence="1 2" key="1">
    <citation type="submission" date="2015-12" db="EMBL/GenBank/DDBJ databases">
        <title>Draft genome sequence of Mesorhizobium sp. UFLA 01-765, a multitolerant efficient symbiont and plant-growth promoting strain isolated from Zn-mining soil using Leucaena leucocephala as a trap plant.</title>
        <authorList>
            <person name="Rangel W.M."/>
            <person name="Thijs S."/>
            <person name="Longatti S.M."/>
            <person name="Moreira F.M."/>
            <person name="Weyens N."/>
            <person name="Vangronsveld J."/>
            <person name="Van Hamme J.D."/>
            <person name="Bottos E.M."/>
            <person name="Rineau F."/>
        </authorList>
    </citation>
    <scope>NUCLEOTIDE SEQUENCE [LARGE SCALE GENOMIC DNA]</scope>
    <source>
        <strain evidence="1 2">UFLA 01-765</strain>
    </source>
</reference>
<name>A0A117N2A9_RHILI</name>